<evidence type="ECO:0000256" key="7">
    <source>
        <dbReference type="ARBA" id="ARBA00022723"/>
    </source>
</evidence>
<evidence type="ECO:0000256" key="6">
    <source>
        <dbReference type="ARBA" id="ARBA00022722"/>
    </source>
</evidence>
<dbReference type="Proteomes" id="UP000076727">
    <property type="component" value="Unassembled WGS sequence"/>
</dbReference>
<dbReference type="GO" id="GO:1990180">
    <property type="term" value="P:mitochondrial tRNA 3'-end processing"/>
    <property type="evidence" value="ECO:0007669"/>
    <property type="project" value="TreeGrafter"/>
</dbReference>
<feature type="domain" description="tRNase Z endonuclease" evidence="13">
    <location>
        <begin position="37"/>
        <end position="89"/>
    </location>
</feature>
<dbReference type="GO" id="GO:0005739">
    <property type="term" value="C:mitochondrion"/>
    <property type="evidence" value="ECO:0007669"/>
    <property type="project" value="TreeGrafter"/>
</dbReference>
<evidence type="ECO:0000256" key="4">
    <source>
        <dbReference type="ARBA" id="ARBA00012477"/>
    </source>
</evidence>
<evidence type="ECO:0000259" key="12">
    <source>
        <dbReference type="Pfam" id="PF12706"/>
    </source>
</evidence>
<comment type="similarity">
    <text evidence="3">Belongs to the RNase Z family.</text>
</comment>
<keyword evidence="7" id="KW-0479">Metal-binding</keyword>
<keyword evidence="10" id="KW-0862">Zinc</keyword>
<accession>A0A165N639</accession>
<dbReference type="InterPro" id="IPR027794">
    <property type="entry name" value="tRNase_Z_dom"/>
</dbReference>
<feature type="non-terminal residue" evidence="14">
    <location>
        <position position="1"/>
    </location>
</feature>
<dbReference type="OrthoDB" id="527344at2759"/>
<feature type="region of interest" description="Disordered" evidence="11">
    <location>
        <begin position="173"/>
        <end position="244"/>
    </location>
</feature>
<dbReference type="PANTHER" id="PTHR12553:SF49">
    <property type="entry name" value="ZINC PHOSPHODIESTERASE ELAC PROTEIN 2"/>
    <property type="match status" value="1"/>
</dbReference>
<evidence type="ECO:0000256" key="8">
    <source>
        <dbReference type="ARBA" id="ARBA00022759"/>
    </source>
</evidence>
<dbReference type="PANTHER" id="PTHR12553">
    <property type="entry name" value="ZINC PHOSPHODIESTERASE ELAC PROTEIN 2"/>
    <property type="match status" value="1"/>
</dbReference>
<evidence type="ECO:0000256" key="5">
    <source>
        <dbReference type="ARBA" id="ARBA00022694"/>
    </source>
</evidence>
<evidence type="ECO:0000313" key="15">
    <source>
        <dbReference type="Proteomes" id="UP000076727"/>
    </source>
</evidence>
<organism evidence="14 15">
    <name type="scientific">Daedalea quercina L-15889</name>
    <dbReference type="NCBI Taxonomy" id="1314783"/>
    <lineage>
        <taxon>Eukaryota</taxon>
        <taxon>Fungi</taxon>
        <taxon>Dikarya</taxon>
        <taxon>Basidiomycota</taxon>
        <taxon>Agaricomycotina</taxon>
        <taxon>Agaricomycetes</taxon>
        <taxon>Polyporales</taxon>
        <taxon>Fomitopsis</taxon>
    </lineage>
</organism>
<keyword evidence="15" id="KW-1185">Reference proteome</keyword>
<dbReference type="CDD" id="cd07718">
    <property type="entry name" value="RNaseZ_ELAC1_ELAC2-C-term-like_MBL-fold"/>
    <property type="match status" value="1"/>
</dbReference>
<evidence type="ECO:0000256" key="1">
    <source>
        <dbReference type="ARBA" id="ARBA00000402"/>
    </source>
</evidence>
<evidence type="ECO:0000256" key="2">
    <source>
        <dbReference type="ARBA" id="ARBA00001947"/>
    </source>
</evidence>
<evidence type="ECO:0000259" key="13">
    <source>
        <dbReference type="Pfam" id="PF13691"/>
    </source>
</evidence>
<keyword evidence="5" id="KW-0819">tRNA processing</keyword>
<dbReference type="Pfam" id="PF12706">
    <property type="entry name" value="Lactamase_B_2"/>
    <property type="match status" value="1"/>
</dbReference>
<dbReference type="STRING" id="1314783.A0A165N639"/>
<keyword evidence="9" id="KW-0378">Hydrolase</keyword>
<protein>
    <recommendedName>
        <fullName evidence="4">ribonuclease Z</fullName>
        <ecNumber evidence="4">3.1.26.11</ecNumber>
    </recommendedName>
</protein>
<gene>
    <name evidence="14" type="ORF">DAEQUDRAFT_714778</name>
</gene>
<feature type="domain" description="Metallo-beta-lactamase" evidence="12">
    <location>
        <begin position="631"/>
        <end position="861"/>
    </location>
</feature>
<dbReference type="InterPro" id="IPR001279">
    <property type="entry name" value="Metallo-B-lactamas"/>
</dbReference>
<reference evidence="14 15" key="1">
    <citation type="journal article" date="2016" name="Mol. Biol. Evol.">
        <title>Comparative Genomics of Early-Diverging Mushroom-Forming Fungi Provides Insights into the Origins of Lignocellulose Decay Capabilities.</title>
        <authorList>
            <person name="Nagy L.G."/>
            <person name="Riley R."/>
            <person name="Tritt A."/>
            <person name="Adam C."/>
            <person name="Daum C."/>
            <person name="Floudas D."/>
            <person name="Sun H."/>
            <person name="Yadav J.S."/>
            <person name="Pangilinan J."/>
            <person name="Larsson K.H."/>
            <person name="Matsuura K."/>
            <person name="Barry K."/>
            <person name="Labutti K."/>
            <person name="Kuo R."/>
            <person name="Ohm R.A."/>
            <person name="Bhattacharya S.S."/>
            <person name="Shirouzu T."/>
            <person name="Yoshinaga Y."/>
            <person name="Martin F.M."/>
            <person name="Grigoriev I.V."/>
            <person name="Hibbett D.S."/>
        </authorList>
    </citation>
    <scope>NUCLEOTIDE SEQUENCE [LARGE SCALE GENOMIC DNA]</scope>
    <source>
        <strain evidence="14 15">L-15889</strain>
    </source>
</reference>
<dbReference type="EC" id="3.1.26.11" evidence="4"/>
<sequence>MFARRLCSSVDHCIFSALKQSLYQKRDCGAMNWSAEAITAATSDTEPSILVSFDDRKYLFNAGEGTSRAWLQGPRRWKRTAAIFMTGVGSRQASGLPGLLMFLADGGINKVDLIGPNGITHYLASMRTSLLRVGMELNASEEPSSVTEDAMPAPAYTDDLVSIWSLPIHAERPAGEGADEGQMHEECSSVPAKRKRTPSPDVPSKRPTSEPATLVEEAKGDADEVEEGSERVGSPASDPDEIYDSDPQLWRRLMVQNMFPFKAPELQSEVKALRKQEEWNAKARRGYGLVGMPVPPALRLKPAPLPPQFAPVRNKQLKRLPLFTHGPEGKPTLCYILVGPAARGRFDSAKAEELGIPLGPERKRLTEGETVTFTVKDSAGNEIERTVKPEDCLGPPEIPRAMVLLDVPTPSHIPELVKSFTQHPFYSNFCSKAVAGDESELLVHVVFHLCGKDVLEDERYKAFMRTFPENTHHVISSREHGNDPIVFSSTTYNQLRMNRLDPDMFPILSCARDPLRDLSSIPDLPVRSHHLQKFSFVEMRPPREPCLDPLSKKWEHQGYTPGKDRDVWIPSHVQRAFVKAEDKIKDMGNFKRKPRPGDDVEIVSLGTSSSRPALYRNVSGTLVRIPGYGSVLLDAGEGSWGQLARLYGDDRQNTTTGVWEVLRDLRCIFVSHMHGDHHFGLQKILAMRKLLNPTPTQPLYVVGLRSHLLGLQEISDLEDLGLDQVDGHGIVFIPADDLCRRPVYKNDSPEGLSIHCSPQDIANMHNALGLRSFATVEVPHRCKAYGAVLDHIDGWSIAYSGDCMPSKNLTKAARYATLLIHEATLADDQAEMAKEKAHSTFSQAVKVGDEMQAENILLTHFSARYPKVPPTAFLPSSPRAGASQSPNIGVAFDFQRFTIGDMWKLRFYLPAIEANMRDIARDDEEDIEISAWD</sequence>
<dbReference type="InterPro" id="IPR047151">
    <property type="entry name" value="RNZ2-like"/>
</dbReference>
<dbReference type="AlphaFoldDB" id="A0A165N639"/>
<name>A0A165N639_9APHY</name>
<evidence type="ECO:0000256" key="10">
    <source>
        <dbReference type="ARBA" id="ARBA00022833"/>
    </source>
</evidence>
<keyword evidence="8" id="KW-0255">Endonuclease</keyword>
<evidence type="ECO:0000313" key="14">
    <source>
        <dbReference type="EMBL" id="KZT66566.1"/>
    </source>
</evidence>
<dbReference type="Pfam" id="PF13691">
    <property type="entry name" value="Lactamase_B_4"/>
    <property type="match status" value="1"/>
</dbReference>
<dbReference type="GO" id="GO:0046872">
    <property type="term" value="F:metal ion binding"/>
    <property type="evidence" value="ECO:0007669"/>
    <property type="project" value="UniProtKB-KW"/>
</dbReference>
<comment type="catalytic activity">
    <reaction evidence="1">
        <text>Endonucleolytic cleavage of RNA, removing extra 3' nucleotides from tRNA precursor, generating 3' termini of tRNAs. A 3'-hydroxy group is left at the tRNA terminus and a 5'-phosphoryl group is left at the trailer molecule.</text>
        <dbReference type="EC" id="3.1.26.11"/>
    </reaction>
</comment>
<dbReference type="Gene3D" id="3.60.15.10">
    <property type="entry name" value="Ribonuclease Z/Hydroxyacylglutathione hydrolase-like"/>
    <property type="match status" value="2"/>
</dbReference>
<evidence type="ECO:0000256" key="11">
    <source>
        <dbReference type="SAM" id="MobiDB-lite"/>
    </source>
</evidence>
<evidence type="ECO:0000256" key="9">
    <source>
        <dbReference type="ARBA" id="ARBA00022801"/>
    </source>
</evidence>
<comment type="cofactor">
    <cofactor evidence="2">
        <name>Zn(2+)</name>
        <dbReference type="ChEBI" id="CHEBI:29105"/>
    </cofactor>
</comment>
<proteinExistence type="inferred from homology"/>
<dbReference type="InterPro" id="IPR036866">
    <property type="entry name" value="RibonucZ/Hydroxyglut_hydro"/>
</dbReference>
<dbReference type="SUPFAM" id="SSF56281">
    <property type="entry name" value="Metallo-hydrolase/oxidoreductase"/>
    <property type="match status" value="2"/>
</dbReference>
<evidence type="ECO:0000256" key="3">
    <source>
        <dbReference type="ARBA" id="ARBA00007823"/>
    </source>
</evidence>
<dbReference type="GO" id="GO:0042781">
    <property type="term" value="F:3'-tRNA processing endoribonuclease activity"/>
    <property type="evidence" value="ECO:0007669"/>
    <property type="project" value="UniProtKB-EC"/>
</dbReference>
<dbReference type="EMBL" id="KV429087">
    <property type="protein sequence ID" value="KZT66566.1"/>
    <property type="molecule type" value="Genomic_DNA"/>
</dbReference>
<keyword evidence="6" id="KW-0540">Nuclease</keyword>